<evidence type="ECO:0000256" key="8">
    <source>
        <dbReference type="SAM" id="Phobius"/>
    </source>
</evidence>
<dbReference type="GO" id="GO:0015031">
    <property type="term" value="P:protein transport"/>
    <property type="evidence" value="ECO:0007669"/>
    <property type="project" value="UniProtKB-KW"/>
</dbReference>
<evidence type="ECO:0000313" key="10">
    <source>
        <dbReference type="Proteomes" id="UP000249794"/>
    </source>
</evidence>
<gene>
    <name evidence="9" type="ORF">DCF15_15925</name>
</gene>
<dbReference type="Pfam" id="PF02472">
    <property type="entry name" value="ExbD"/>
    <property type="match status" value="1"/>
</dbReference>
<evidence type="ECO:0000256" key="4">
    <source>
        <dbReference type="ARBA" id="ARBA00022692"/>
    </source>
</evidence>
<dbReference type="PANTHER" id="PTHR30558">
    <property type="entry name" value="EXBD MEMBRANE COMPONENT OF PMF-DRIVEN MACROMOLECULE IMPORT SYSTEM"/>
    <property type="match status" value="1"/>
</dbReference>
<accession>A0A2W4WZP3</accession>
<dbReference type="GO" id="GO:0005886">
    <property type="term" value="C:plasma membrane"/>
    <property type="evidence" value="ECO:0007669"/>
    <property type="project" value="UniProtKB-SubCell"/>
</dbReference>
<evidence type="ECO:0000256" key="1">
    <source>
        <dbReference type="ARBA" id="ARBA00004162"/>
    </source>
</evidence>
<comment type="subcellular location">
    <subcellularLocation>
        <location evidence="1">Cell membrane</location>
        <topology evidence="1">Single-pass membrane protein</topology>
    </subcellularLocation>
    <subcellularLocation>
        <location evidence="7">Cell membrane</location>
        <topology evidence="7">Single-pass type II membrane protein</topology>
    </subcellularLocation>
</comment>
<reference evidence="10" key="1">
    <citation type="submission" date="2018-04" db="EMBL/GenBank/DDBJ databases">
        <authorList>
            <person name="Cornet L."/>
        </authorList>
    </citation>
    <scope>NUCLEOTIDE SEQUENCE [LARGE SCALE GENOMIC DNA]</scope>
</reference>
<dbReference type="Proteomes" id="UP000249794">
    <property type="component" value="Unassembled WGS sequence"/>
</dbReference>
<protein>
    <submittedName>
        <fullName evidence="9">Biopolymer transporter ExbD</fullName>
    </submittedName>
</protein>
<keyword evidence="5 8" id="KW-1133">Transmembrane helix</keyword>
<name>A0A2W4WZP3_9CYAN</name>
<dbReference type="Gene3D" id="3.30.420.270">
    <property type="match status" value="1"/>
</dbReference>
<keyword evidence="7" id="KW-0813">Transport</keyword>
<comment type="caution">
    <text evidence="9">The sequence shown here is derived from an EMBL/GenBank/DDBJ whole genome shotgun (WGS) entry which is preliminary data.</text>
</comment>
<dbReference type="PANTHER" id="PTHR30558:SF3">
    <property type="entry name" value="BIOPOLYMER TRANSPORT PROTEIN EXBD-RELATED"/>
    <property type="match status" value="1"/>
</dbReference>
<keyword evidence="4 7" id="KW-0812">Transmembrane</keyword>
<organism evidence="9 10">
    <name type="scientific">Phormidesmis priestleyi</name>
    <dbReference type="NCBI Taxonomy" id="268141"/>
    <lineage>
        <taxon>Bacteria</taxon>
        <taxon>Bacillati</taxon>
        <taxon>Cyanobacteriota</taxon>
        <taxon>Cyanophyceae</taxon>
        <taxon>Leptolyngbyales</taxon>
        <taxon>Leptolyngbyaceae</taxon>
        <taxon>Phormidesmis</taxon>
    </lineage>
</organism>
<dbReference type="AlphaFoldDB" id="A0A2W4WZP3"/>
<evidence type="ECO:0000256" key="3">
    <source>
        <dbReference type="ARBA" id="ARBA00022475"/>
    </source>
</evidence>
<keyword evidence="3" id="KW-1003">Cell membrane</keyword>
<dbReference type="EMBL" id="QBMP01000190">
    <property type="protein sequence ID" value="PZO50406.1"/>
    <property type="molecule type" value="Genomic_DNA"/>
</dbReference>
<keyword evidence="6 8" id="KW-0472">Membrane</keyword>
<evidence type="ECO:0000256" key="7">
    <source>
        <dbReference type="RuleBase" id="RU003879"/>
    </source>
</evidence>
<evidence type="ECO:0000256" key="6">
    <source>
        <dbReference type="ARBA" id="ARBA00023136"/>
    </source>
</evidence>
<sequence length="139" mass="15022">MRTKRRPASRIPEVNLVPMMDVLMTVLIFFVIISMSLTGVSINGVTLPKSVSGADAKVTDKAEAVKPFTIGLDNQANLVLEGKKTDLPALSPAIKAYFQENPDGSLLLKADRDLPYDDIAALLSELRKTGGRRVALAVE</sequence>
<evidence type="ECO:0000256" key="2">
    <source>
        <dbReference type="ARBA" id="ARBA00005811"/>
    </source>
</evidence>
<feature type="transmembrane region" description="Helical" evidence="8">
    <location>
        <begin position="21"/>
        <end position="42"/>
    </location>
</feature>
<evidence type="ECO:0000313" key="9">
    <source>
        <dbReference type="EMBL" id="PZO50406.1"/>
    </source>
</evidence>
<evidence type="ECO:0000256" key="5">
    <source>
        <dbReference type="ARBA" id="ARBA00022989"/>
    </source>
</evidence>
<dbReference type="GO" id="GO:0022857">
    <property type="term" value="F:transmembrane transporter activity"/>
    <property type="evidence" value="ECO:0007669"/>
    <property type="project" value="InterPro"/>
</dbReference>
<comment type="similarity">
    <text evidence="2 7">Belongs to the ExbD/TolR family.</text>
</comment>
<proteinExistence type="inferred from homology"/>
<keyword evidence="7" id="KW-0653">Protein transport</keyword>
<reference evidence="9 10" key="2">
    <citation type="submission" date="2018-06" db="EMBL/GenBank/DDBJ databases">
        <title>Metagenomic assembly of (sub)arctic Cyanobacteria and their associated microbiome from non-axenic cultures.</title>
        <authorList>
            <person name="Baurain D."/>
        </authorList>
    </citation>
    <scope>NUCLEOTIDE SEQUENCE [LARGE SCALE GENOMIC DNA]</scope>
    <source>
        <strain evidence="9">ULC027bin1</strain>
    </source>
</reference>
<dbReference type="InterPro" id="IPR003400">
    <property type="entry name" value="ExbD"/>
</dbReference>